<keyword evidence="3" id="KW-1003">Cell membrane</keyword>
<evidence type="ECO:0000256" key="7">
    <source>
        <dbReference type="SAM" id="Phobius"/>
    </source>
</evidence>
<keyword evidence="4 7" id="KW-0812">Transmembrane</keyword>
<dbReference type="AlphaFoldDB" id="U1F710"/>
<dbReference type="InterPro" id="IPR007341">
    <property type="entry name" value="Transgly_assoc"/>
</dbReference>
<evidence type="ECO:0000256" key="2">
    <source>
        <dbReference type="ARBA" id="ARBA00011006"/>
    </source>
</evidence>
<dbReference type="GO" id="GO:0005886">
    <property type="term" value="C:plasma membrane"/>
    <property type="evidence" value="ECO:0007669"/>
    <property type="project" value="UniProtKB-SubCell"/>
</dbReference>
<dbReference type="STRING" id="1125725.HMPREF1325_0969"/>
<accession>U1F710</accession>
<feature type="transmembrane region" description="Helical" evidence="7">
    <location>
        <begin position="56"/>
        <end position="79"/>
    </location>
</feature>
<evidence type="ECO:0000313" key="8">
    <source>
        <dbReference type="EMBL" id="ERF59782.1"/>
    </source>
</evidence>
<evidence type="ECO:0000256" key="3">
    <source>
        <dbReference type="ARBA" id="ARBA00022475"/>
    </source>
</evidence>
<dbReference type="EMBL" id="AVQI01000022">
    <property type="protein sequence ID" value="ERK04416.1"/>
    <property type="molecule type" value="Genomic_DNA"/>
</dbReference>
<sequence>MVMIIIFTIVIGALIGWLAGIFMKSKHGFWTNCLIGIIGSIVGSAIANALNIGGGGFASSIIIGVAGACIFIAAVRAIMGKKF</sequence>
<dbReference type="PANTHER" id="PTHR33884">
    <property type="entry name" value="UPF0410 PROTEIN YMGE"/>
    <property type="match status" value="1"/>
</dbReference>
<dbReference type="EMBL" id="AUZJ01000058">
    <property type="protein sequence ID" value="ERF59782.1"/>
    <property type="molecule type" value="Genomic_DNA"/>
</dbReference>
<comment type="similarity">
    <text evidence="2">Belongs to the UPF0410 family.</text>
</comment>
<evidence type="ECO:0000256" key="1">
    <source>
        <dbReference type="ARBA" id="ARBA00004651"/>
    </source>
</evidence>
<protein>
    <submittedName>
        <fullName evidence="8">Transglycosylase associated protein</fullName>
    </submittedName>
</protein>
<dbReference type="Proteomes" id="UP000016412">
    <property type="component" value="Unassembled WGS sequence"/>
</dbReference>
<evidence type="ECO:0000256" key="4">
    <source>
        <dbReference type="ARBA" id="ARBA00022692"/>
    </source>
</evidence>
<comment type="subcellular location">
    <subcellularLocation>
        <location evidence="1">Cell membrane</location>
        <topology evidence="1">Multi-pass membrane protein</topology>
    </subcellularLocation>
</comment>
<comment type="caution">
    <text evidence="8">The sequence shown here is derived from an EMBL/GenBank/DDBJ whole genome shotgun (WGS) entry which is preliminary data.</text>
</comment>
<proteinExistence type="inferred from homology"/>
<evidence type="ECO:0000256" key="5">
    <source>
        <dbReference type="ARBA" id="ARBA00022989"/>
    </source>
</evidence>
<feature type="transmembrane region" description="Helical" evidence="7">
    <location>
        <begin position="29"/>
        <end position="50"/>
    </location>
</feature>
<keyword evidence="5 7" id="KW-1133">Transmembrane helix</keyword>
<name>U1F710_TRESO</name>
<dbReference type="PANTHER" id="PTHR33884:SF3">
    <property type="entry name" value="UPF0410 PROTEIN YMGE"/>
    <property type="match status" value="1"/>
</dbReference>
<evidence type="ECO:0000313" key="10">
    <source>
        <dbReference type="Proteomes" id="UP000016412"/>
    </source>
</evidence>
<dbReference type="Pfam" id="PF04226">
    <property type="entry name" value="Transgly_assoc"/>
    <property type="match status" value="1"/>
</dbReference>
<evidence type="ECO:0000256" key="6">
    <source>
        <dbReference type="ARBA" id="ARBA00023136"/>
    </source>
</evidence>
<organism evidence="8 10">
    <name type="scientific">Treponema socranskii subsp. socranskii VPI DR56BR1116 = ATCC 35536</name>
    <dbReference type="NCBI Taxonomy" id="1125725"/>
    <lineage>
        <taxon>Bacteria</taxon>
        <taxon>Pseudomonadati</taxon>
        <taxon>Spirochaetota</taxon>
        <taxon>Spirochaetia</taxon>
        <taxon>Spirochaetales</taxon>
        <taxon>Treponemataceae</taxon>
        <taxon>Treponema</taxon>
    </lineage>
</organism>
<evidence type="ECO:0000313" key="9">
    <source>
        <dbReference type="EMBL" id="ERK04416.1"/>
    </source>
</evidence>
<dbReference type="PATRIC" id="fig|1125725.3.peg.2290"/>
<gene>
    <name evidence="9" type="ORF">HMPREF0860_1735</name>
    <name evidence="8" type="ORF">HMPREF1325_0969</name>
</gene>
<reference evidence="10 11" key="1">
    <citation type="submission" date="2013-08" db="EMBL/GenBank/DDBJ databases">
        <authorList>
            <person name="Durkin A.S."/>
            <person name="Haft D.R."/>
            <person name="McCorrison J."/>
            <person name="Torralba M."/>
            <person name="Gillis M."/>
            <person name="Haft D.H."/>
            <person name="Methe B."/>
            <person name="Sutton G."/>
            <person name="Nelson K.E."/>
        </authorList>
    </citation>
    <scope>NUCLEOTIDE SEQUENCE [LARGE SCALE GENOMIC DNA]</scope>
    <source>
        <strain evidence="9 11">ATCC 35536</strain>
        <strain evidence="8 10">VPI DR56BR1116</strain>
    </source>
</reference>
<keyword evidence="6 7" id="KW-0472">Membrane</keyword>
<evidence type="ECO:0000313" key="11">
    <source>
        <dbReference type="Proteomes" id="UP000016646"/>
    </source>
</evidence>
<dbReference type="RefSeq" id="WP_021331260.1">
    <property type="nucleotide sequence ID" value="NZ_AUZJ01000058.1"/>
</dbReference>
<keyword evidence="11" id="KW-1185">Reference proteome</keyword>
<dbReference type="Proteomes" id="UP000016646">
    <property type="component" value="Unassembled WGS sequence"/>
</dbReference>
<feature type="transmembrane region" description="Helical" evidence="7">
    <location>
        <begin position="6"/>
        <end position="22"/>
    </location>
</feature>